<dbReference type="RefSeq" id="WP_098458520.1">
    <property type="nucleotide sequence ID" value="NZ_PDJH01000001.1"/>
</dbReference>
<protein>
    <recommendedName>
        <fullName evidence="7">Molybdopterin molybdenumtransferase</fullName>
        <ecNumber evidence="7">2.10.1.1</ecNumber>
    </recommendedName>
</protein>
<dbReference type="OrthoDB" id="9804758at2"/>
<gene>
    <name evidence="9" type="ORF">ATL41_2239</name>
</gene>
<comment type="pathway">
    <text evidence="2 7">Cofactor biosynthesis; molybdopterin biosynthesis.</text>
</comment>
<evidence type="ECO:0000256" key="7">
    <source>
        <dbReference type="RuleBase" id="RU365090"/>
    </source>
</evidence>
<dbReference type="EMBL" id="PDJH01000001">
    <property type="protein sequence ID" value="PFG37475.1"/>
    <property type="molecule type" value="Genomic_DNA"/>
</dbReference>
<dbReference type="CDD" id="cd00887">
    <property type="entry name" value="MoeA"/>
    <property type="match status" value="1"/>
</dbReference>
<dbReference type="InterPro" id="IPR005110">
    <property type="entry name" value="MoeA_linker/N"/>
</dbReference>
<evidence type="ECO:0000256" key="4">
    <source>
        <dbReference type="ARBA" id="ARBA00022505"/>
    </source>
</evidence>
<keyword evidence="7" id="KW-0479">Metal-binding</keyword>
<dbReference type="SUPFAM" id="SSF63882">
    <property type="entry name" value="MoeA N-terminal region -like"/>
    <property type="match status" value="1"/>
</dbReference>
<organism evidence="9 10">
    <name type="scientific">Flavimobilis soli</name>
    <dbReference type="NCBI Taxonomy" id="442709"/>
    <lineage>
        <taxon>Bacteria</taxon>
        <taxon>Bacillati</taxon>
        <taxon>Actinomycetota</taxon>
        <taxon>Actinomycetes</taxon>
        <taxon>Micrococcales</taxon>
        <taxon>Jonesiaceae</taxon>
        <taxon>Flavimobilis</taxon>
    </lineage>
</organism>
<proteinExistence type="inferred from homology"/>
<dbReference type="Pfam" id="PF00994">
    <property type="entry name" value="MoCF_biosynth"/>
    <property type="match status" value="1"/>
</dbReference>
<dbReference type="AlphaFoldDB" id="A0A2A9EGT1"/>
<evidence type="ECO:0000256" key="5">
    <source>
        <dbReference type="ARBA" id="ARBA00023150"/>
    </source>
</evidence>
<dbReference type="Gene3D" id="3.90.105.10">
    <property type="entry name" value="Molybdopterin biosynthesis moea protein, domain 2"/>
    <property type="match status" value="1"/>
</dbReference>
<dbReference type="NCBIfam" id="NF045515">
    <property type="entry name" value="Glp_gephyrin"/>
    <property type="match status" value="1"/>
</dbReference>
<dbReference type="SUPFAM" id="SSF53218">
    <property type="entry name" value="Molybdenum cofactor biosynthesis proteins"/>
    <property type="match status" value="1"/>
</dbReference>
<dbReference type="UniPathway" id="UPA00344"/>
<sequence>MRPVQTHLSEALAALRPVPPLDVVLADAAGCILAEDVLAPADVPARDVALHDGYAVRHDDVYGAADGGAVTLPVVQDVWSGAVEPVRLVPGQAIRVSTGVPVPLGADTVLPLEVTDRGTATVRVLRPTPAGAGVRHAAADVVAGQVAIGAGVRLGARQISLAAALGRQRLRVHPRPRVVILPVGSELIEPGRRGDGVYNANGQALAIAVQDAGAVAIPVAAVSDDRATLREMIEDQLVRADLLITTGGLSEGTHDTLKDVLGPLGTVRFDHVAVSPGRHQGFGMLGEGDDQVPIFALPGQPVAAQISYEVFVRPALRAMAGKADLFRPSVAAYADVAWSSPADVRQFVPAHLVGSPDEGYRVTPVGDPATIDQLSLSALSDANALAVVPEQQTFVQLGERVNCLVLEG</sequence>
<dbReference type="SUPFAM" id="SSF63867">
    <property type="entry name" value="MoeA C-terminal domain-like"/>
    <property type="match status" value="1"/>
</dbReference>
<keyword evidence="10" id="KW-1185">Reference proteome</keyword>
<dbReference type="Gene3D" id="2.170.190.11">
    <property type="entry name" value="Molybdopterin biosynthesis moea protein, domain 3"/>
    <property type="match status" value="1"/>
</dbReference>
<name>A0A2A9EGT1_9MICO</name>
<dbReference type="GO" id="GO:0061599">
    <property type="term" value="F:molybdopterin molybdotransferase activity"/>
    <property type="evidence" value="ECO:0007669"/>
    <property type="project" value="UniProtKB-UniRule"/>
</dbReference>
<dbReference type="InterPro" id="IPR036688">
    <property type="entry name" value="MoeA_C_domain_IV_sf"/>
</dbReference>
<evidence type="ECO:0000313" key="9">
    <source>
        <dbReference type="EMBL" id="PFG37475.1"/>
    </source>
</evidence>
<dbReference type="PANTHER" id="PTHR10192">
    <property type="entry name" value="MOLYBDOPTERIN BIOSYNTHESIS PROTEIN"/>
    <property type="match status" value="1"/>
</dbReference>
<comment type="function">
    <text evidence="1 7">Catalyzes the insertion of molybdate into adenylated molybdopterin with the concomitant release of AMP.</text>
</comment>
<dbReference type="InterPro" id="IPR005111">
    <property type="entry name" value="MoeA_C_domain_IV"/>
</dbReference>
<dbReference type="InterPro" id="IPR038987">
    <property type="entry name" value="MoeA-like"/>
</dbReference>
<evidence type="ECO:0000259" key="8">
    <source>
        <dbReference type="SMART" id="SM00852"/>
    </source>
</evidence>
<dbReference type="Gene3D" id="2.40.340.10">
    <property type="entry name" value="MoeA, C-terminal, domain IV"/>
    <property type="match status" value="1"/>
</dbReference>
<evidence type="ECO:0000313" key="10">
    <source>
        <dbReference type="Proteomes" id="UP000221394"/>
    </source>
</evidence>
<dbReference type="InterPro" id="IPR001453">
    <property type="entry name" value="MoaB/Mog_dom"/>
</dbReference>
<comment type="similarity">
    <text evidence="3 7">Belongs to the MoeA family.</text>
</comment>
<evidence type="ECO:0000256" key="3">
    <source>
        <dbReference type="ARBA" id="ARBA00010763"/>
    </source>
</evidence>
<evidence type="ECO:0000256" key="6">
    <source>
        <dbReference type="ARBA" id="ARBA00047317"/>
    </source>
</evidence>
<comment type="catalytic activity">
    <reaction evidence="6">
        <text>adenylyl-molybdopterin + molybdate = Mo-molybdopterin + AMP + H(+)</text>
        <dbReference type="Rhea" id="RHEA:35047"/>
        <dbReference type="ChEBI" id="CHEBI:15378"/>
        <dbReference type="ChEBI" id="CHEBI:36264"/>
        <dbReference type="ChEBI" id="CHEBI:62727"/>
        <dbReference type="ChEBI" id="CHEBI:71302"/>
        <dbReference type="ChEBI" id="CHEBI:456215"/>
        <dbReference type="EC" id="2.10.1.1"/>
    </reaction>
</comment>
<comment type="caution">
    <text evidence="9">The sequence shown here is derived from an EMBL/GenBank/DDBJ whole genome shotgun (WGS) entry which is preliminary data.</text>
</comment>
<feature type="domain" description="MoaB/Mog" evidence="8">
    <location>
        <begin position="179"/>
        <end position="318"/>
    </location>
</feature>
<evidence type="ECO:0000256" key="1">
    <source>
        <dbReference type="ARBA" id="ARBA00002901"/>
    </source>
</evidence>
<dbReference type="GO" id="GO:0046872">
    <property type="term" value="F:metal ion binding"/>
    <property type="evidence" value="ECO:0007669"/>
    <property type="project" value="UniProtKB-UniRule"/>
</dbReference>
<comment type="cofactor">
    <cofactor evidence="7">
        <name>Mg(2+)</name>
        <dbReference type="ChEBI" id="CHEBI:18420"/>
    </cofactor>
</comment>
<evidence type="ECO:0000256" key="2">
    <source>
        <dbReference type="ARBA" id="ARBA00005046"/>
    </source>
</evidence>
<accession>A0A2A9EGT1</accession>
<dbReference type="SMART" id="SM00852">
    <property type="entry name" value="MoCF_biosynth"/>
    <property type="match status" value="1"/>
</dbReference>
<dbReference type="Pfam" id="PF03453">
    <property type="entry name" value="MoeA_N"/>
    <property type="match status" value="1"/>
</dbReference>
<dbReference type="Proteomes" id="UP000221394">
    <property type="component" value="Unassembled WGS sequence"/>
</dbReference>
<keyword evidence="7" id="KW-0460">Magnesium</keyword>
<keyword evidence="7 9" id="KW-0808">Transferase</keyword>
<reference evidence="9 10" key="1">
    <citation type="submission" date="2017-10" db="EMBL/GenBank/DDBJ databases">
        <title>Sequencing the genomes of 1000 actinobacteria strains.</title>
        <authorList>
            <person name="Klenk H.-P."/>
        </authorList>
    </citation>
    <scope>NUCLEOTIDE SEQUENCE [LARGE SCALE GENOMIC DNA]</scope>
    <source>
        <strain evidence="9 10">DSM 21574</strain>
    </source>
</reference>
<dbReference type="InterPro" id="IPR036425">
    <property type="entry name" value="MoaB/Mog-like_dom_sf"/>
</dbReference>
<dbReference type="InterPro" id="IPR036135">
    <property type="entry name" value="MoeA_linker/N_sf"/>
</dbReference>
<dbReference type="GO" id="GO:0005829">
    <property type="term" value="C:cytosol"/>
    <property type="evidence" value="ECO:0007669"/>
    <property type="project" value="TreeGrafter"/>
</dbReference>
<dbReference type="PANTHER" id="PTHR10192:SF5">
    <property type="entry name" value="GEPHYRIN"/>
    <property type="match status" value="1"/>
</dbReference>
<dbReference type="Gene3D" id="3.40.980.10">
    <property type="entry name" value="MoaB/Mog-like domain"/>
    <property type="match status" value="1"/>
</dbReference>
<dbReference type="GO" id="GO:0006777">
    <property type="term" value="P:Mo-molybdopterin cofactor biosynthetic process"/>
    <property type="evidence" value="ECO:0007669"/>
    <property type="project" value="UniProtKB-UniRule"/>
</dbReference>
<keyword evidence="5 7" id="KW-0501">Molybdenum cofactor biosynthesis</keyword>
<keyword evidence="4 7" id="KW-0500">Molybdenum</keyword>
<dbReference type="Pfam" id="PF03454">
    <property type="entry name" value="MoeA_C"/>
    <property type="match status" value="1"/>
</dbReference>
<dbReference type="EC" id="2.10.1.1" evidence="7"/>